<evidence type="ECO:0000313" key="1">
    <source>
        <dbReference type="EMBL" id="CAL1678270.1"/>
    </source>
</evidence>
<protein>
    <submittedName>
        <fullName evidence="1">Uncharacterized protein</fullName>
    </submittedName>
</protein>
<dbReference type="Proteomes" id="UP001497644">
    <property type="component" value="Chromosome 14"/>
</dbReference>
<proteinExistence type="predicted"/>
<name>A0AAV2NEY6_9HYME</name>
<dbReference type="AlphaFoldDB" id="A0AAV2NEY6"/>
<accession>A0AAV2NEY6</accession>
<reference evidence="1" key="1">
    <citation type="submission" date="2024-04" db="EMBL/GenBank/DDBJ databases">
        <authorList>
            <consortium name="Molecular Ecology Group"/>
        </authorList>
    </citation>
    <scope>NUCLEOTIDE SEQUENCE</scope>
</reference>
<dbReference type="EMBL" id="OZ034837">
    <property type="protein sequence ID" value="CAL1678270.1"/>
    <property type="molecule type" value="Genomic_DNA"/>
</dbReference>
<keyword evidence="2" id="KW-1185">Reference proteome</keyword>
<gene>
    <name evidence="1" type="ORF">LPLAT_LOCUS4161</name>
</gene>
<sequence length="91" mass="10800">MLRTALQITLIHGTTKEMLYQDSGDNAKKISHLRTWEEWELIMLHARMLPYVTRLPSTLFLQKAQFCGKKHTSREGHFNRTIREDVDYSEH</sequence>
<organism evidence="1 2">
    <name type="scientific">Lasius platythorax</name>
    <dbReference type="NCBI Taxonomy" id="488582"/>
    <lineage>
        <taxon>Eukaryota</taxon>
        <taxon>Metazoa</taxon>
        <taxon>Ecdysozoa</taxon>
        <taxon>Arthropoda</taxon>
        <taxon>Hexapoda</taxon>
        <taxon>Insecta</taxon>
        <taxon>Pterygota</taxon>
        <taxon>Neoptera</taxon>
        <taxon>Endopterygota</taxon>
        <taxon>Hymenoptera</taxon>
        <taxon>Apocrita</taxon>
        <taxon>Aculeata</taxon>
        <taxon>Formicoidea</taxon>
        <taxon>Formicidae</taxon>
        <taxon>Formicinae</taxon>
        <taxon>Lasius</taxon>
        <taxon>Lasius</taxon>
    </lineage>
</organism>
<evidence type="ECO:0000313" key="2">
    <source>
        <dbReference type="Proteomes" id="UP001497644"/>
    </source>
</evidence>